<feature type="region of interest" description="Disordered" evidence="1">
    <location>
        <begin position="333"/>
        <end position="353"/>
    </location>
</feature>
<evidence type="ECO:0000313" key="4">
    <source>
        <dbReference type="Proteomes" id="UP001188597"/>
    </source>
</evidence>
<gene>
    <name evidence="3" type="ORF">RJ639_011023</name>
</gene>
<protein>
    <recommendedName>
        <fullName evidence="2">Aminotransferase-like plant mobile domain-containing protein</fullName>
    </recommendedName>
</protein>
<proteinExistence type="predicted"/>
<evidence type="ECO:0000256" key="1">
    <source>
        <dbReference type="SAM" id="MobiDB-lite"/>
    </source>
</evidence>
<name>A0AA88VL31_9ASTE</name>
<dbReference type="GO" id="GO:0010073">
    <property type="term" value="P:meristem maintenance"/>
    <property type="evidence" value="ECO:0007669"/>
    <property type="project" value="InterPro"/>
</dbReference>
<dbReference type="AlphaFoldDB" id="A0AA88VL31"/>
<reference evidence="3" key="1">
    <citation type="submission" date="2022-12" db="EMBL/GenBank/DDBJ databases">
        <title>Draft genome assemblies for two species of Escallonia (Escalloniales).</title>
        <authorList>
            <person name="Chanderbali A."/>
            <person name="Dervinis C."/>
            <person name="Anghel I."/>
            <person name="Soltis D."/>
            <person name="Soltis P."/>
            <person name="Zapata F."/>
        </authorList>
    </citation>
    <scope>NUCLEOTIDE SEQUENCE</scope>
    <source>
        <strain evidence="3">UCBG64.0493</strain>
        <tissue evidence="3">Leaf</tissue>
    </source>
</reference>
<feature type="region of interest" description="Disordered" evidence="1">
    <location>
        <begin position="384"/>
        <end position="415"/>
    </location>
</feature>
<keyword evidence="4" id="KW-1185">Reference proteome</keyword>
<dbReference type="InterPro" id="IPR019557">
    <property type="entry name" value="AminoTfrase-like_pln_mobile"/>
</dbReference>
<organism evidence="3 4">
    <name type="scientific">Escallonia herrerae</name>
    <dbReference type="NCBI Taxonomy" id="1293975"/>
    <lineage>
        <taxon>Eukaryota</taxon>
        <taxon>Viridiplantae</taxon>
        <taxon>Streptophyta</taxon>
        <taxon>Embryophyta</taxon>
        <taxon>Tracheophyta</taxon>
        <taxon>Spermatophyta</taxon>
        <taxon>Magnoliopsida</taxon>
        <taxon>eudicotyledons</taxon>
        <taxon>Gunneridae</taxon>
        <taxon>Pentapetalae</taxon>
        <taxon>asterids</taxon>
        <taxon>campanulids</taxon>
        <taxon>Escalloniales</taxon>
        <taxon>Escalloniaceae</taxon>
        <taxon>Escallonia</taxon>
    </lineage>
</organism>
<evidence type="ECO:0000313" key="3">
    <source>
        <dbReference type="EMBL" id="KAK3010917.1"/>
    </source>
</evidence>
<feature type="domain" description="Aminotransferase-like plant mobile" evidence="2">
    <location>
        <begin position="153"/>
        <end position="352"/>
    </location>
</feature>
<dbReference type="PANTHER" id="PTHR46033:SF65">
    <property type="entry name" value="AMINOTRANSFERASE-LIKE PLANT MOBILE DOMAIN-CONTAINING PROTEIN"/>
    <property type="match status" value="1"/>
</dbReference>
<evidence type="ECO:0000259" key="2">
    <source>
        <dbReference type="Pfam" id="PF10536"/>
    </source>
</evidence>
<dbReference type="PANTHER" id="PTHR46033">
    <property type="entry name" value="PROTEIN MAIN-LIKE 2"/>
    <property type="match status" value="1"/>
</dbReference>
<dbReference type="InterPro" id="IPR044824">
    <property type="entry name" value="MAIN-like"/>
</dbReference>
<dbReference type="EMBL" id="JAVXUP010001497">
    <property type="protein sequence ID" value="KAK3010917.1"/>
    <property type="molecule type" value="Genomic_DNA"/>
</dbReference>
<sequence length="662" mass="75484">MSNIWYGIENSRIAPKLSFDGEEFEIDFIQKYFTDLGSEPLRIKQSFGQAPSFTIHLRLLNDIPSLPDCPPKDPLSWTKTVHGDLISYGKGGSFVYKGKNYDVQALVPTGKLSDTTPSSFNTLLCQMTTIGRSWNNKPNIKANSNFTQDMGWSFWLCGFVLPSSRGDLVRAEVIPMACNISQGISCNLAVLVLTHLYYQLGRFASMEEPGKQLVQAPFQYLCGWIAMHYHRTYARRVQLAKGMPFLACSGDQRLSNMDRLIGELFRDKSEFVHRPYEKPFEANEIIDFAIGKGQRISKEHLSFLIFVRPGILTYRFGRNSVAKPYAPSRYSREHGFTQVQPPPLPSAEHRNIPLIGPKHQDGLEYVTESYAKWWQHSTRAIISFRPSPPETSPSKKRRSKGINDHKGLKKSPPVSTKAHILSKDEILDRFENQYKVFLEDLEVDFFYSSEPEDPFNTPSMKSARIEEGAMRGVKRRMSTSTVARGRAKISCKEKFPSKCIVEIANDAHNGDTSAHLLKGRAPVSRGTSDVYRDVRNITEVNIDPQTRTLSDHEESFEKIIALLDEPPKKTIEDDFSRMEEYLREHTRMIQSSLAKKLVDMDPLNPRLMIRIANTMLKGLFGFPLDMRPFHANIKDFITQSYQLAKAKEHKDDSDFGLKFREA</sequence>
<dbReference type="Proteomes" id="UP001188597">
    <property type="component" value="Unassembled WGS sequence"/>
</dbReference>
<comment type="caution">
    <text evidence="3">The sequence shown here is derived from an EMBL/GenBank/DDBJ whole genome shotgun (WGS) entry which is preliminary data.</text>
</comment>
<accession>A0AA88VL31</accession>
<dbReference type="Pfam" id="PF10536">
    <property type="entry name" value="PMD"/>
    <property type="match status" value="1"/>
</dbReference>